<dbReference type="GO" id="GO:0005524">
    <property type="term" value="F:ATP binding"/>
    <property type="evidence" value="ECO:0007669"/>
    <property type="project" value="UniProtKB-KW"/>
</dbReference>
<evidence type="ECO:0000313" key="3">
    <source>
        <dbReference type="EMBL" id="MBS2962582.1"/>
    </source>
</evidence>
<keyword evidence="1" id="KW-0418">Kinase</keyword>
<gene>
    <name evidence="3" type="ORF">KGA66_05955</name>
</gene>
<evidence type="ECO:0000259" key="2">
    <source>
        <dbReference type="Pfam" id="PF13581"/>
    </source>
</evidence>
<sequence length="125" mass="13247">MRKARGELREFIPDCTRLDDAELVLAELATNAVLHSASNGDGEFEVSFELSAGCLRIEVVDQGEPATPLAPPDEAFDPGDEAAFPYGESGRGLLIVAALADKWGAQSAPGHGCWWAELSTEDCGV</sequence>
<comment type="caution">
    <text evidence="3">The sequence shown here is derived from an EMBL/GenBank/DDBJ whole genome shotgun (WGS) entry which is preliminary data.</text>
</comment>
<dbReference type="GO" id="GO:0004674">
    <property type="term" value="F:protein serine/threonine kinase activity"/>
    <property type="evidence" value="ECO:0007669"/>
    <property type="project" value="UniProtKB-KW"/>
</dbReference>
<accession>A0A8J7WMR8</accession>
<proteinExistence type="predicted"/>
<feature type="domain" description="Histidine kinase/HSP90-like ATPase" evidence="2">
    <location>
        <begin position="5"/>
        <end position="104"/>
    </location>
</feature>
<dbReference type="AlphaFoldDB" id="A0A8J7WMR8"/>
<evidence type="ECO:0000256" key="1">
    <source>
        <dbReference type="ARBA" id="ARBA00022527"/>
    </source>
</evidence>
<dbReference type="PANTHER" id="PTHR35526:SF3">
    <property type="entry name" value="ANTI-SIGMA-F FACTOR RSBW"/>
    <property type="match status" value="1"/>
</dbReference>
<dbReference type="SUPFAM" id="SSF55874">
    <property type="entry name" value="ATPase domain of HSP90 chaperone/DNA topoisomerase II/histidine kinase"/>
    <property type="match status" value="1"/>
</dbReference>
<keyword evidence="3" id="KW-0547">Nucleotide-binding</keyword>
<dbReference type="Proteomes" id="UP000677913">
    <property type="component" value="Unassembled WGS sequence"/>
</dbReference>
<organism evidence="3 4">
    <name type="scientific">Actinocrinis puniceicyclus</name>
    <dbReference type="NCBI Taxonomy" id="977794"/>
    <lineage>
        <taxon>Bacteria</taxon>
        <taxon>Bacillati</taxon>
        <taxon>Actinomycetota</taxon>
        <taxon>Actinomycetes</taxon>
        <taxon>Catenulisporales</taxon>
        <taxon>Actinospicaceae</taxon>
        <taxon>Actinocrinis</taxon>
    </lineage>
</organism>
<dbReference type="PANTHER" id="PTHR35526">
    <property type="entry name" value="ANTI-SIGMA-F FACTOR RSBW-RELATED"/>
    <property type="match status" value="1"/>
</dbReference>
<name>A0A8J7WMR8_9ACTN</name>
<dbReference type="EMBL" id="JAGSXH010000013">
    <property type="protein sequence ID" value="MBS2962582.1"/>
    <property type="molecule type" value="Genomic_DNA"/>
</dbReference>
<evidence type="ECO:0000313" key="4">
    <source>
        <dbReference type="Proteomes" id="UP000677913"/>
    </source>
</evidence>
<dbReference type="Pfam" id="PF13581">
    <property type="entry name" value="HATPase_c_2"/>
    <property type="match status" value="1"/>
</dbReference>
<protein>
    <submittedName>
        <fullName evidence="3">ATP-binding protein</fullName>
    </submittedName>
</protein>
<dbReference type="InterPro" id="IPR050267">
    <property type="entry name" value="Anti-sigma-factor_SerPK"/>
</dbReference>
<dbReference type="InterPro" id="IPR036890">
    <property type="entry name" value="HATPase_C_sf"/>
</dbReference>
<keyword evidence="1" id="KW-0723">Serine/threonine-protein kinase</keyword>
<keyword evidence="3" id="KW-0067">ATP-binding</keyword>
<keyword evidence="4" id="KW-1185">Reference proteome</keyword>
<keyword evidence="1" id="KW-0808">Transferase</keyword>
<dbReference type="InterPro" id="IPR003594">
    <property type="entry name" value="HATPase_dom"/>
</dbReference>
<dbReference type="CDD" id="cd16936">
    <property type="entry name" value="HATPase_RsbW-like"/>
    <property type="match status" value="1"/>
</dbReference>
<reference evidence="3" key="1">
    <citation type="submission" date="2021-04" db="EMBL/GenBank/DDBJ databases">
        <title>Genome based classification of Actinospica acidithermotolerans sp. nov., an actinobacterium isolated from an Indonesian hot spring.</title>
        <authorList>
            <person name="Kusuma A.B."/>
            <person name="Putra K.E."/>
            <person name="Nafisah S."/>
            <person name="Loh J."/>
            <person name="Nouioui I."/>
            <person name="Goodfellow M."/>
        </authorList>
    </citation>
    <scope>NUCLEOTIDE SEQUENCE</scope>
    <source>
        <strain evidence="3">DSM 45618</strain>
    </source>
</reference>
<dbReference type="Gene3D" id="3.30.565.10">
    <property type="entry name" value="Histidine kinase-like ATPase, C-terminal domain"/>
    <property type="match status" value="1"/>
</dbReference>